<dbReference type="InterPro" id="IPR001633">
    <property type="entry name" value="EAL_dom"/>
</dbReference>
<dbReference type="CDD" id="cd01948">
    <property type="entry name" value="EAL"/>
    <property type="match status" value="1"/>
</dbReference>
<dbReference type="SMART" id="SM00052">
    <property type="entry name" value="EAL"/>
    <property type="match status" value="1"/>
</dbReference>
<dbReference type="PROSITE" id="PS50887">
    <property type="entry name" value="GGDEF"/>
    <property type="match status" value="1"/>
</dbReference>
<dbReference type="SUPFAM" id="SSF141868">
    <property type="entry name" value="EAL domain-like"/>
    <property type="match status" value="1"/>
</dbReference>
<dbReference type="CDD" id="cd01949">
    <property type="entry name" value="GGDEF"/>
    <property type="match status" value="1"/>
</dbReference>
<dbReference type="PROSITE" id="PS50883">
    <property type="entry name" value="EAL"/>
    <property type="match status" value="1"/>
</dbReference>
<dbReference type="EMBL" id="MFSP01000168">
    <property type="protein sequence ID" value="OGI62859.1"/>
    <property type="molecule type" value="Genomic_DNA"/>
</dbReference>
<gene>
    <name evidence="3" type="ORF">A2W18_07055</name>
</gene>
<dbReference type="SMART" id="SM00267">
    <property type="entry name" value="GGDEF"/>
    <property type="match status" value="1"/>
</dbReference>
<protein>
    <recommendedName>
        <fullName evidence="5">Diguanylate cyclase</fullName>
    </recommendedName>
</protein>
<organism evidence="3 4">
    <name type="scientific">Candidatus Muproteobacteria bacterium RBG_16_60_9</name>
    <dbReference type="NCBI Taxonomy" id="1817755"/>
    <lineage>
        <taxon>Bacteria</taxon>
        <taxon>Pseudomonadati</taxon>
        <taxon>Pseudomonadota</taxon>
        <taxon>Candidatus Muproteobacteria</taxon>
    </lineage>
</organism>
<evidence type="ECO:0000313" key="4">
    <source>
        <dbReference type="Proteomes" id="UP000179076"/>
    </source>
</evidence>
<evidence type="ECO:0000259" key="2">
    <source>
        <dbReference type="PROSITE" id="PS50887"/>
    </source>
</evidence>
<dbReference type="SUPFAM" id="SSF55073">
    <property type="entry name" value="Nucleotide cyclase"/>
    <property type="match status" value="1"/>
</dbReference>
<feature type="domain" description="EAL" evidence="1">
    <location>
        <begin position="362"/>
        <end position="615"/>
    </location>
</feature>
<dbReference type="Pfam" id="PF13185">
    <property type="entry name" value="GAF_2"/>
    <property type="match status" value="1"/>
</dbReference>
<dbReference type="Pfam" id="PF00990">
    <property type="entry name" value="GGDEF"/>
    <property type="match status" value="1"/>
</dbReference>
<evidence type="ECO:0000259" key="1">
    <source>
        <dbReference type="PROSITE" id="PS50883"/>
    </source>
</evidence>
<dbReference type="InterPro" id="IPR035919">
    <property type="entry name" value="EAL_sf"/>
</dbReference>
<dbReference type="PANTHER" id="PTHR33121">
    <property type="entry name" value="CYCLIC DI-GMP PHOSPHODIESTERASE PDEF"/>
    <property type="match status" value="1"/>
</dbReference>
<dbReference type="Gene3D" id="3.30.70.270">
    <property type="match status" value="1"/>
</dbReference>
<evidence type="ECO:0008006" key="5">
    <source>
        <dbReference type="Google" id="ProtNLM"/>
    </source>
</evidence>
<evidence type="ECO:0000313" key="3">
    <source>
        <dbReference type="EMBL" id="OGI62859.1"/>
    </source>
</evidence>
<dbReference type="GO" id="GO:0071111">
    <property type="term" value="F:cyclic-guanylate-specific phosphodiesterase activity"/>
    <property type="evidence" value="ECO:0007669"/>
    <property type="project" value="InterPro"/>
</dbReference>
<dbReference type="Gene3D" id="3.20.20.450">
    <property type="entry name" value="EAL domain"/>
    <property type="match status" value="1"/>
</dbReference>
<dbReference type="FunFam" id="3.20.20.450:FF:000001">
    <property type="entry name" value="Cyclic di-GMP phosphodiesterase yahA"/>
    <property type="match status" value="1"/>
</dbReference>
<dbReference type="InterPro" id="IPR029787">
    <property type="entry name" value="Nucleotide_cyclase"/>
</dbReference>
<dbReference type="SUPFAM" id="SSF55781">
    <property type="entry name" value="GAF domain-like"/>
    <property type="match status" value="1"/>
</dbReference>
<dbReference type="PANTHER" id="PTHR33121:SF71">
    <property type="entry name" value="OXYGEN SENSOR PROTEIN DOSP"/>
    <property type="match status" value="1"/>
</dbReference>
<dbReference type="InterPro" id="IPR000160">
    <property type="entry name" value="GGDEF_dom"/>
</dbReference>
<accession>A0A1F6UZV8</accession>
<comment type="caution">
    <text evidence="3">The sequence shown here is derived from an EMBL/GenBank/DDBJ whole genome shotgun (WGS) entry which is preliminary data.</text>
</comment>
<reference evidence="3 4" key="1">
    <citation type="journal article" date="2016" name="Nat. Commun.">
        <title>Thousands of microbial genomes shed light on interconnected biogeochemical processes in an aquifer system.</title>
        <authorList>
            <person name="Anantharaman K."/>
            <person name="Brown C.T."/>
            <person name="Hug L.A."/>
            <person name="Sharon I."/>
            <person name="Castelle C.J."/>
            <person name="Probst A.J."/>
            <person name="Thomas B.C."/>
            <person name="Singh A."/>
            <person name="Wilkins M.J."/>
            <person name="Karaoz U."/>
            <person name="Brodie E.L."/>
            <person name="Williams K.H."/>
            <person name="Hubbard S.S."/>
            <person name="Banfield J.F."/>
        </authorList>
    </citation>
    <scope>NUCLEOTIDE SEQUENCE [LARGE SCALE GENOMIC DNA]</scope>
</reference>
<dbReference type="Proteomes" id="UP000179076">
    <property type="component" value="Unassembled WGS sequence"/>
</dbReference>
<dbReference type="InterPro" id="IPR003018">
    <property type="entry name" value="GAF"/>
</dbReference>
<dbReference type="SMART" id="SM00065">
    <property type="entry name" value="GAF"/>
    <property type="match status" value="1"/>
</dbReference>
<dbReference type="NCBIfam" id="TIGR00254">
    <property type="entry name" value="GGDEF"/>
    <property type="match status" value="1"/>
</dbReference>
<dbReference type="Pfam" id="PF00563">
    <property type="entry name" value="EAL"/>
    <property type="match status" value="1"/>
</dbReference>
<dbReference type="InterPro" id="IPR029016">
    <property type="entry name" value="GAF-like_dom_sf"/>
</dbReference>
<dbReference type="Gene3D" id="3.30.450.40">
    <property type="match status" value="1"/>
</dbReference>
<dbReference type="InterPro" id="IPR043128">
    <property type="entry name" value="Rev_trsase/Diguanyl_cyclase"/>
</dbReference>
<proteinExistence type="predicted"/>
<name>A0A1F6UZV8_9PROT</name>
<sequence>MAGSLHRIDRAHKTLSETKRLILRATDEPTLLQEVCRTVVMRVGYRVAYIVYAGEDERRLLRPMAHEGYDGGITALKKTLSDVSWAAGRGPVATTIRTGKPYVAQHLLTDPNFAPWRDNATRHGVASLAVFPISLEQQVIGALAIYAVEPNAFEQQELNLLTEAVQDVAFGVALLRARIEQDRAKATIEHMAHYDRLTGLPNHAYFEEHLRRTLMEARSFDRRLASFIIDLNRLRDINDAFGFHHGDHVLKEVGTRLSRVLRSGALLARMRGDEFAVLGSVTSTEDAESVAQQIAEALDVPFNIGGIMIDIDSTVGISLYPEHGKDGPQLMRRADVAMNDAKKSSKRYAFYRPEQDEHRAQRLAMVGELRHAIAANQLTLYYQPKIDMLDNRICGLEALVRWIHPERGMIPPDEFIGLAEQSGLIKPLTDWVIADALRQAAAWRSEGLALPIAVNLSVHNLRDPEFVQKIEWSLRAVDAQANWIELEITEGAVMEDPAGALEILKRLRALGITLFIDDFGTGYSSLGYLKKLPVHAVKIDKSFVIDMIEDQDSEAIIRTTINLGHELGLKVVAEGVESRRALDRLAGLGCDVAQGYFISKPIPGKDLRNWFDHSSWAANDTSRRQGDVAAR</sequence>
<dbReference type="AlphaFoldDB" id="A0A1F6UZV8"/>
<dbReference type="InterPro" id="IPR050706">
    <property type="entry name" value="Cyclic-di-GMP_PDE-like"/>
</dbReference>
<feature type="domain" description="GGDEF" evidence="2">
    <location>
        <begin position="222"/>
        <end position="353"/>
    </location>
</feature>